<feature type="region of interest" description="Disordered" evidence="1">
    <location>
        <begin position="143"/>
        <end position="163"/>
    </location>
</feature>
<dbReference type="Proteomes" id="UP001320972">
    <property type="component" value="Unassembled WGS sequence"/>
</dbReference>
<dbReference type="PROSITE" id="PS51318">
    <property type="entry name" value="TAT"/>
    <property type="match status" value="1"/>
</dbReference>
<dbReference type="RefSeq" id="WP_338007335.1">
    <property type="nucleotide sequence ID" value="NZ_JAOPKB010000002.1"/>
</dbReference>
<gene>
    <name evidence="2" type="ORF">OB955_06595</name>
</gene>
<evidence type="ECO:0000256" key="1">
    <source>
        <dbReference type="SAM" id="MobiDB-lite"/>
    </source>
</evidence>
<dbReference type="EMBL" id="JAOPKB010000002">
    <property type="protein sequence ID" value="MCU4972405.1"/>
    <property type="molecule type" value="Genomic_DNA"/>
</dbReference>
<dbReference type="PROSITE" id="PS51257">
    <property type="entry name" value="PROKAR_LIPOPROTEIN"/>
    <property type="match status" value="1"/>
</dbReference>
<dbReference type="InterPro" id="IPR006311">
    <property type="entry name" value="TAT_signal"/>
</dbReference>
<proteinExistence type="predicted"/>
<sequence length="163" mass="17001">MSDITRRRILAASGVVATGAVAGCLGGSAEADGNGDSESASSSGTVLGNITVENLADQSHTVDVIVEFDGEIEDWSTHELAADDGDSELERNWPTTAGSFRVRARLDTERLIEVTPATWNDPDCLNLLVLVDRAGELTIWSDPGGGPCGNDGAAVVEDEDGEN</sequence>
<name>A0ABT2QBX7_9EURY</name>
<keyword evidence="3" id="KW-1185">Reference proteome</keyword>
<protein>
    <recommendedName>
        <fullName evidence="4">Tat (Twin-arginine translocation) pathway signal sequence</fullName>
    </recommendedName>
</protein>
<evidence type="ECO:0000313" key="2">
    <source>
        <dbReference type="EMBL" id="MCU4972405.1"/>
    </source>
</evidence>
<reference evidence="2 3" key="1">
    <citation type="submission" date="2022-09" db="EMBL/GenBank/DDBJ databases">
        <title>Enrichment on poylsaccharides allowed isolation of novel metabolic and taxonomic groups of Haloarchaea.</title>
        <authorList>
            <person name="Sorokin D.Y."/>
            <person name="Elcheninov A.G."/>
            <person name="Khizhniak T.V."/>
            <person name="Kolganova T.V."/>
            <person name="Kublanov I.V."/>
        </authorList>
    </citation>
    <scope>NUCLEOTIDE SEQUENCE [LARGE SCALE GENOMIC DNA]</scope>
    <source>
        <strain evidence="2 3">AArc-m2/3/4</strain>
    </source>
</reference>
<evidence type="ECO:0000313" key="3">
    <source>
        <dbReference type="Proteomes" id="UP001320972"/>
    </source>
</evidence>
<accession>A0ABT2QBX7</accession>
<evidence type="ECO:0008006" key="4">
    <source>
        <dbReference type="Google" id="ProtNLM"/>
    </source>
</evidence>
<comment type="caution">
    <text evidence="2">The sequence shown here is derived from an EMBL/GenBank/DDBJ whole genome shotgun (WGS) entry which is preliminary data.</text>
</comment>
<organism evidence="2 3">
    <name type="scientific">Natronoglomus mannanivorans</name>
    <dbReference type="NCBI Taxonomy" id="2979990"/>
    <lineage>
        <taxon>Archaea</taxon>
        <taxon>Methanobacteriati</taxon>
        <taxon>Methanobacteriota</taxon>
        <taxon>Stenosarchaea group</taxon>
        <taxon>Halobacteria</taxon>
        <taxon>Halobacteriales</taxon>
        <taxon>Natrialbaceae</taxon>
        <taxon>Natronoglomus</taxon>
    </lineage>
</organism>